<sequence length="1166" mass="125112">MRALRDVRRCPDSPAGGHVATEQLAVDLGDGALLVGLVDRLGRRDQVGVWVRRTGRRRQSQHGQRRRAGRSREPCQGTVLVHGDLPSAHEVVDPTLPNAHPYKHRGSRLRSGGRGGLSPAVSRCETEPVSVGAEHPALAGRDVELAQLLEVVDDAAAGRSGMRLLVGAPGIGKTALLSEVCRLTSARAEIMMGAGLPLTSLSVPLLPIAAAVRRWASSTGAPVPTLPQPGQSTDHVVVEFDSWLDRLCARRPVLLAVDDLHWADQSTLDLLTYVLAGPPERPLAVLLASRDLTLLRDGHPLHRWLADSARMPRFSQTPVGPLDRLGTANQMAAILGGPARESLVDDVYSHTRGNAYLTRLIVEHLPLDAHRLPAELPTTLREAVLQPWHDMTPAARELTRLLAVGAAPLPAAVLSTVSAAVGLPDDVVPLLHEAVAAGLLEVHASGAYWFRHPLQAEVLESGVLPEERRAWHTAFATALEARTTSHGVRAVAAVADHHFRAGNDELAYRWALRAARAAADAHGTAEMLRLLRRAVVLHRRVHDPPESRVELLQQVRSAAERVGRQEEELTAVDQLLAEPLDDPLAAAALRVRRMNLRHSTGRKFAGLDDVREAVRLSAPWPHSWQYAYALAELAHAEIWHDDLAGDAHAEAAVEAARVADDRRALPYALAARSMARTMWGGGGPPARDWADEAIDAAVDAQDWWAFSHVALWEANAVAAGSEPAYTVPLRARRRQLAALGAPHTYVGFLCAAEASSLLTVGRWQECQENLRVALGSSPGPMGEVTARLTAALLATRQGRLPEGQGHLHRAEELYEERSGYLAFEFDASRAEVALAAGNLEGAVAAALTGVSTPGPPPTRAEWLLPLAARALADLAQEHRDHGTALTETFDRLRELRRAHPAVLQDGGSAAPWYAQQLAALQAMYDVEWLRAQADPGAGPAWAEVAERCAAVSLPWDAAYAACRAAEAYLTDRRGRARGTAWLRRAHEMASDLSAVPLLTELEDLARTARISLSAVPGPSRDRDDKPVSAGHAFSALAGITAREQEVLGLVVAGRTYGEIARALSISEKTVSVHISHLLQKTGTASRLELARLAQRAERPGSEQAGHPGSEGLGQPSDEAGRPGPGRPGPERPSPGRPSPGRPGTDRPGPGRPGPERTRRPGRGPPG</sequence>
<dbReference type="InterPro" id="IPR036388">
    <property type="entry name" value="WH-like_DNA-bd_sf"/>
</dbReference>
<dbReference type="SUPFAM" id="SSF52540">
    <property type="entry name" value="P-loop containing nucleoside triphosphate hydrolases"/>
    <property type="match status" value="1"/>
</dbReference>
<proteinExistence type="predicted"/>
<dbReference type="GO" id="GO:0004016">
    <property type="term" value="F:adenylate cyclase activity"/>
    <property type="evidence" value="ECO:0007669"/>
    <property type="project" value="TreeGrafter"/>
</dbReference>
<evidence type="ECO:0000259" key="4">
    <source>
        <dbReference type="PROSITE" id="PS50043"/>
    </source>
</evidence>
<feature type="region of interest" description="Disordered" evidence="3">
    <location>
        <begin position="94"/>
        <end position="122"/>
    </location>
</feature>
<feature type="compositionally biased region" description="Basic residues" evidence="3">
    <location>
        <begin position="54"/>
        <end position="69"/>
    </location>
</feature>
<evidence type="ECO:0000256" key="1">
    <source>
        <dbReference type="ARBA" id="ARBA00022741"/>
    </source>
</evidence>
<dbReference type="GO" id="GO:0005737">
    <property type="term" value="C:cytoplasm"/>
    <property type="evidence" value="ECO:0007669"/>
    <property type="project" value="TreeGrafter"/>
</dbReference>
<feature type="region of interest" description="Disordered" evidence="3">
    <location>
        <begin position="1094"/>
        <end position="1166"/>
    </location>
</feature>
<dbReference type="CDD" id="cd06170">
    <property type="entry name" value="LuxR_C_like"/>
    <property type="match status" value="1"/>
</dbReference>
<feature type="domain" description="HTH luxR-type" evidence="4">
    <location>
        <begin position="1032"/>
        <end position="1097"/>
    </location>
</feature>
<dbReference type="InterPro" id="IPR027417">
    <property type="entry name" value="P-loop_NTPase"/>
</dbReference>
<gene>
    <name evidence="5" type="ORF">FJ693_12190</name>
</gene>
<dbReference type="SMART" id="SM00421">
    <property type="entry name" value="HTH_LUXR"/>
    <property type="match status" value="1"/>
</dbReference>
<dbReference type="PRINTS" id="PR00038">
    <property type="entry name" value="HTHLUXR"/>
</dbReference>
<feature type="region of interest" description="Disordered" evidence="3">
    <location>
        <begin position="54"/>
        <end position="75"/>
    </location>
</feature>
<comment type="caution">
    <text evidence="5">The sequence shown here is derived from an EMBL/GenBank/DDBJ whole genome shotgun (WGS) entry which is preliminary data.</text>
</comment>
<organism evidence="5 6">
    <name type="scientific">Georgenia yuyongxinii</name>
    <dbReference type="NCBI Taxonomy" id="2589797"/>
    <lineage>
        <taxon>Bacteria</taxon>
        <taxon>Bacillati</taxon>
        <taxon>Actinomycetota</taxon>
        <taxon>Actinomycetes</taxon>
        <taxon>Micrococcales</taxon>
        <taxon>Bogoriellaceae</taxon>
        <taxon>Georgenia</taxon>
    </lineage>
</organism>
<keyword evidence="1" id="KW-0547">Nucleotide-binding</keyword>
<dbReference type="Pfam" id="PF13191">
    <property type="entry name" value="AAA_16"/>
    <property type="match status" value="1"/>
</dbReference>
<evidence type="ECO:0000313" key="5">
    <source>
        <dbReference type="EMBL" id="TRW44815.1"/>
    </source>
</evidence>
<dbReference type="SUPFAM" id="SSF46894">
    <property type="entry name" value="C-terminal effector domain of the bipartite response regulators"/>
    <property type="match status" value="1"/>
</dbReference>
<dbReference type="Proteomes" id="UP000318693">
    <property type="component" value="Unassembled WGS sequence"/>
</dbReference>
<protein>
    <submittedName>
        <fullName evidence="5">AAA family ATPase</fullName>
    </submittedName>
</protein>
<dbReference type="EMBL" id="VJXR01000035">
    <property type="protein sequence ID" value="TRW44815.1"/>
    <property type="molecule type" value="Genomic_DNA"/>
</dbReference>
<reference evidence="5 6" key="1">
    <citation type="submission" date="2019-07" db="EMBL/GenBank/DDBJ databases">
        <title>Georgenia wutianyii sp. nov. and Georgenia *** sp. nov. isolated from plateau pika (Ochotona curzoniae) in the Qinghai-Tibet plateau of China.</title>
        <authorList>
            <person name="Tian Z."/>
        </authorList>
    </citation>
    <scope>NUCLEOTIDE SEQUENCE [LARGE SCALE GENOMIC DNA]</scope>
    <source>
        <strain evidence="5 6">Z446</strain>
    </source>
</reference>
<accession>A0A552WPY6</accession>
<dbReference type="Pfam" id="PF00196">
    <property type="entry name" value="GerE"/>
    <property type="match status" value="1"/>
</dbReference>
<dbReference type="GO" id="GO:0003677">
    <property type="term" value="F:DNA binding"/>
    <property type="evidence" value="ECO:0007669"/>
    <property type="project" value="InterPro"/>
</dbReference>
<keyword evidence="6" id="KW-1185">Reference proteome</keyword>
<dbReference type="PANTHER" id="PTHR16305:SF35">
    <property type="entry name" value="TRANSCRIPTIONAL ACTIVATOR DOMAIN"/>
    <property type="match status" value="1"/>
</dbReference>
<dbReference type="InterPro" id="IPR041664">
    <property type="entry name" value="AAA_16"/>
</dbReference>
<dbReference type="AlphaFoldDB" id="A0A552WPY6"/>
<dbReference type="PROSITE" id="PS00622">
    <property type="entry name" value="HTH_LUXR_1"/>
    <property type="match status" value="1"/>
</dbReference>
<dbReference type="Gene3D" id="3.40.50.300">
    <property type="entry name" value="P-loop containing nucleotide triphosphate hydrolases"/>
    <property type="match status" value="1"/>
</dbReference>
<dbReference type="PANTHER" id="PTHR16305">
    <property type="entry name" value="TESTICULAR SOLUBLE ADENYLYL CYCLASE"/>
    <property type="match status" value="1"/>
</dbReference>
<feature type="compositionally biased region" description="Pro residues" evidence="3">
    <location>
        <begin position="1124"/>
        <end position="1140"/>
    </location>
</feature>
<evidence type="ECO:0000256" key="2">
    <source>
        <dbReference type="ARBA" id="ARBA00022840"/>
    </source>
</evidence>
<dbReference type="Gene3D" id="1.10.10.10">
    <property type="entry name" value="Winged helix-like DNA-binding domain superfamily/Winged helix DNA-binding domain"/>
    <property type="match status" value="1"/>
</dbReference>
<dbReference type="GO" id="GO:0005524">
    <property type="term" value="F:ATP binding"/>
    <property type="evidence" value="ECO:0007669"/>
    <property type="project" value="UniProtKB-KW"/>
</dbReference>
<evidence type="ECO:0000313" key="6">
    <source>
        <dbReference type="Proteomes" id="UP000318693"/>
    </source>
</evidence>
<evidence type="ECO:0000256" key="3">
    <source>
        <dbReference type="SAM" id="MobiDB-lite"/>
    </source>
</evidence>
<dbReference type="GO" id="GO:0006355">
    <property type="term" value="P:regulation of DNA-templated transcription"/>
    <property type="evidence" value="ECO:0007669"/>
    <property type="project" value="InterPro"/>
</dbReference>
<dbReference type="InterPro" id="IPR000792">
    <property type="entry name" value="Tscrpt_reg_LuxR_C"/>
</dbReference>
<dbReference type="InterPro" id="IPR016032">
    <property type="entry name" value="Sig_transdc_resp-reg_C-effctor"/>
</dbReference>
<name>A0A552WPY6_9MICO</name>
<keyword evidence="2" id="KW-0067">ATP-binding</keyword>
<dbReference type="PROSITE" id="PS50043">
    <property type="entry name" value="HTH_LUXR_2"/>
    <property type="match status" value="1"/>
</dbReference>